<proteinExistence type="inferred from homology"/>
<feature type="region of interest" description="Disordered" evidence="11">
    <location>
        <begin position="707"/>
        <end position="730"/>
    </location>
</feature>
<reference evidence="13" key="2">
    <citation type="submission" date="2025-08" db="UniProtKB">
        <authorList>
            <consortium name="Ensembl"/>
        </authorList>
    </citation>
    <scope>IDENTIFICATION</scope>
</reference>
<dbReference type="GeneTree" id="ENSGT00940000155384"/>
<dbReference type="InterPro" id="IPR051565">
    <property type="entry name" value="Sal_C2H2-zinc-finger"/>
</dbReference>
<feature type="compositionally biased region" description="Low complexity" evidence="11">
    <location>
        <begin position="1293"/>
        <end position="1317"/>
    </location>
</feature>
<evidence type="ECO:0000256" key="7">
    <source>
        <dbReference type="ARBA" id="ARBA00023163"/>
    </source>
</evidence>
<dbReference type="GO" id="GO:0005634">
    <property type="term" value="C:nucleus"/>
    <property type="evidence" value="ECO:0007669"/>
    <property type="project" value="UniProtKB-SubCell"/>
</dbReference>
<keyword evidence="4 10" id="KW-0863">Zinc-finger</keyword>
<dbReference type="Pfam" id="PF13894">
    <property type="entry name" value="zf-C2H2_4"/>
    <property type="match status" value="1"/>
</dbReference>
<dbReference type="PANTHER" id="PTHR23233:SF85">
    <property type="entry name" value="SAL-LIKE PROTEIN 2"/>
    <property type="match status" value="1"/>
</dbReference>
<evidence type="ECO:0000256" key="2">
    <source>
        <dbReference type="ARBA" id="ARBA00022723"/>
    </source>
</evidence>
<feature type="region of interest" description="Disordered" evidence="11">
    <location>
        <begin position="376"/>
        <end position="405"/>
    </location>
</feature>
<comment type="subcellular location">
    <subcellularLocation>
        <location evidence="1">Nucleus</location>
    </subcellularLocation>
</comment>
<feature type="domain" description="C2H2-type" evidence="12">
    <location>
        <begin position="412"/>
        <end position="439"/>
    </location>
</feature>
<feature type="domain" description="C2H2-type" evidence="12">
    <location>
        <begin position="1268"/>
        <end position="1290"/>
    </location>
</feature>
<evidence type="ECO:0000256" key="4">
    <source>
        <dbReference type="ARBA" id="ARBA00022771"/>
    </source>
</evidence>
<evidence type="ECO:0000313" key="14">
    <source>
        <dbReference type="Proteomes" id="UP000265120"/>
    </source>
</evidence>
<dbReference type="Ensembl" id="ENSCSET00000033363.1">
    <property type="protein sequence ID" value="ENSCSEP00000032939.1"/>
    <property type="gene ID" value="ENSCSEG00000021148.1"/>
</dbReference>
<comment type="similarity">
    <text evidence="9">Belongs to the sal C2H2-type zinc-finger protein family.</text>
</comment>
<keyword evidence="5" id="KW-0862">Zinc</keyword>
<feature type="compositionally biased region" description="Low complexity" evidence="11">
    <location>
        <begin position="326"/>
        <end position="338"/>
    </location>
</feature>
<dbReference type="FunFam" id="3.30.160.60:FF:000025">
    <property type="entry name" value="Spalt-like transcription factor 1"/>
    <property type="match status" value="1"/>
</dbReference>
<evidence type="ECO:0000313" key="13">
    <source>
        <dbReference type="Ensembl" id="ENSCSEP00000032939.1"/>
    </source>
</evidence>
<feature type="region of interest" description="Disordered" evidence="11">
    <location>
        <begin position="949"/>
        <end position="1010"/>
    </location>
</feature>
<evidence type="ECO:0000256" key="5">
    <source>
        <dbReference type="ARBA" id="ARBA00022833"/>
    </source>
</evidence>
<reference evidence="13 14" key="1">
    <citation type="journal article" date="2014" name="Nat. Genet.">
        <title>Whole-genome sequence of a flatfish provides insights into ZW sex chromosome evolution and adaptation to a benthic lifestyle.</title>
        <authorList>
            <person name="Chen S."/>
            <person name="Zhang G."/>
            <person name="Shao C."/>
            <person name="Huang Q."/>
            <person name="Liu G."/>
            <person name="Zhang P."/>
            <person name="Song W."/>
            <person name="An N."/>
            <person name="Chalopin D."/>
            <person name="Volff J.N."/>
            <person name="Hong Y."/>
            <person name="Li Q."/>
            <person name="Sha Z."/>
            <person name="Zhou H."/>
            <person name="Xie M."/>
            <person name="Yu Q."/>
            <person name="Liu Y."/>
            <person name="Xiang H."/>
            <person name="Wang N."/>
            <person name="Wu K."/>
            <person name="Yang C."/>
            <person name="Zhou Q."/>
            <person name="Liao X."/>
            <person name="Yang L."/>
            <person name="Hu Q."/>
            <person name="Zhang J."/>
            <person name="Meng L."/>
            <person name="Jin L."/>
            <person name="Tian Y."/>
            <person name="Lian J."/>
            <person name="Yang J."/>
            <person name="Miao G."/>
            <person name="Liu S."/>
            <person name="Liang Z."/>
            <person name="Yan F."/>
            <person name="Li Y."/>
            <person name="Sun B."/>
            <person name="Zhang H."/>
            <person name="Zhang J."/>
            <person name="Zhu Y."/>
            <person name="Du M."/>
            <person name="Zhao Y."/>
            <person name="Schartl M."/>
            <person name="Tang Q."/>
            <person name="Wang J."/>
        </authorList>
    </citation>
    <scope>NUCLEOTIDE SEQUENCE</scope>
</reference>
<dbReference type="Pfam" id="PF13912">
    <property type="entry name" value="zf-C2H2_6"/>
    <property type="match status" value="1"/>
</dbReference>
<dbReference type="STRING" id="244447.ENSCSEP00000032939"/>
<feature type="domain" description="C2H2-type" evidence="12">
    <location>
        <begin position="440"/>
        <end position="467"/>
    </location>
</feature>
<dbReference type="PROSITE" id="PS50157">
    <property type="entry name" value="ZINC_FINGER_C2H2_2"/>
    <property type="match status" value="6"/>
</dbReference>
<feature type="region of interest" description="Disordered" evidence="11">
    <location>
        <begin position="305"/>
        <end position="338"/>
    </location>
</feature>
<name>A0A3P8X1S7_CYNSE</name>
<dbReference type="InterPro" id="IPR013087">
    <property type="entry name" value="Znf_C2H2_type"/>
</dbReference>
<evidence type="ECO:0000256" key="3">
    <source>
        <dbReference type="ARBA" id="ARBA00022737"/>
    </source>
</evidence>
<dbReference type="Gene3D" id="3.30.160.60">
    <property type="entry name" value="Classic Zinc Finger"/>
    <property type="match status" value="3"/>
</dbReference>
<feature type="compositionally biased region" description="Polar residues" evidence="11">
    <location>
        <begin position="381"/>
        <end position="392"/>
    </location>
</feature>
<feature type="compositionally biased region" description="Acidic residues" evidence="11">
    <location>
        <begin position="1378"/>
        <end position="1387"/>
    </location>
</feature>
<feature type="region of interest" description="Disordered" evidence="11">
    <location>
        <begin position="1283"/>
        <end position="1317"/>
    </location>
</feature>
<dbReference type="OMA" id="FMNPTTQ"/>
<feature type="compositionally biased region" description="Basic residues" evidence="11">
    <location>
        <begin position="1283"/>
        <end position="1292"/>
    </location>
</feature>
<dbReference type="Pfam" id="PF12874">
    <property type="entry name" value="zf-met"/>
    <property type="match status" value="1"/>
</dbReference>
<evidence type="ECO:0000256" key="1">
    <source>
        <dbReference type="ARBA" id="ARBA00004123"/>
    </source>
</evidence>
<evidence type="ECO:0000256" key="8">
    <source>
        <dbReference type="ARBA" id="ARBA00023242"/>
    </source>
</evidence>
<dbReference type="Proteomes" id="UP000265120">
    <property type="component" value="Chromosome 20"/>
</dbReference>
<feature type="compositionally biased region" description="Polar residues" evidence="11">
    <location>
        <begin position="1356"/>
        <end position="1370"/>
    </location>
</feature>
<keyword evidence="8" id="KW-0539">Nucleus</keyword>
<keyword evidence="2" id="KW-0479">Metal-binding</keyword>
<sequence length="1387" mass="145255">MLILALALWYKLPKHLLRSLSSLLLDDHLAVKSPSYPVNLDSSLCYTSPPQSSQLLLTLHSSFKGSQTLTLPIEGPRLSGLLSPPSNSIHQGKQPNLLSGFAKQTLSSKAPHPPLLQLSGCSLTSSASSLTYTSRGTHMASPKLGLSATTTTSSSSSSSSASLCPPPHPGSPSRVPDGPPSPVTPTPSPGLTSASATSSKAQISIALILEELRVLQQRQIHQMQITEEICRQVLHLGGASYTVDTPAHHHLPSLPQLCLEGSKRAASPTTQPTPPQPSATVAPLLACFVNKPTKPICSSSQILQPHKPQMEGTGGSSGAASNLGMSAQSSPASTTSSAASNYPLALSLALPNHYLHEKSNNTPSLSGQSSLSFLNSSFSNTAPTGPNSQHPGSSGGESAHLPSSTTSGRLQHVCRFCGKMLSSDSALQIHLRSHTGERPYQCPVCLSRFTTRGNLKVHFLRHREQNPELSLSLLPPSLFGVALGAAGGPDMVQAMGSSSSSSGDINMKKRKIRSEDEACGDKFDVSGTNTNLSLGVSGGSTPSTLPLPPTVDLALISHSILQLNRAAAVAAAASIASASSNSPSSSSASISSLASSLLSIPSLSSSSNITGLLKSAKQQQHFDENTPPHTPMISPAAYSQLSHLPKLLFPSASSASTSVAHSSLYNSQALSLLRSHLPTTAGSLHLPSSSQSQLSFPFSTFPKVPGASASNPSSIPPSMASSIPTSETSKLQRLVEKIEKAPPHPSAPWASSSTSTSILEMLANTSTTSSSGSAGSHLSNASTSATYVVASKPSSSLLTSSLSNLTSEMMATLGMRNSGANAMVSGMLPSLNPPGTAAGLTNNQCGVCLRVLSCPTALRLHQATHLGERPFPCKLCGRSFSTKGSLRSHLATHHARPSNARVQNSCPLCQRKFTNALVLQHHIRMHLGGQLPPEGIEDSARSLQEILPESDAKPVTHSQSNDSKVDSRKSPSVSSPSEIPILNSNPPALVTGSTKTADSTLQNPSMSKSCSPDLIQSLDSFTNPTTQSSTPVNVDPLALCVSDPTSSSKQTDQVSPANKVHQVEQVDTDIQKPTLSPSSSTDMKITIMSMELDDGDDELSASVNAFLGSSLRLDNIENNQESDVIGGSETAPSCPNPSSSLCSDDPNVDETQTVESLSVFSKPQSPEPMEEDKNCSPPPTPKQDQAAVSEEDPKKTCNVGATDTADTETRAPLQRAASFVRETRQSFHFGSYRREDQSRLATSESLESAISLAPTLPSPISRPEKKTYCCAECGKEYASRSGLKGHMKHHGVLSKPSRPLVRSSRSSTDQLQSSTSVTSLNIPATRSSVGFWNQYQAFLNTSKEPNDDPSAGLQGENETAQSISSPSGSQIDPGVFEDGAEDSGEGS</sequence>
<evidence type="ECO:0000256" key="6">
    <source>
        <dbReference type="ARBA" id="ARBA00023015"/>
    </source>
</evidence>
<feature type="compositionally biased region" description="Pro residues" evidence="11">
    <location>
        <begin position="177"/>
        <end position="188"/>
    </location>
</feature>
<dbReference type="GO" id="GO:0000978">
    <property type="term" value="F:RNA polymerase II cis-regulatory region sequence-specific DNA binding"/>
    <property type="evidence" value="ECO:0007669"/>
    <property type="project" value="TreeGrafter"/>
</dbReference>
<feature type="region of interest" description="Disordered" evidence="11">
    <location>
        <begin position="614"/>
        <end position="635"/>
    </location>
</feature>
<dbReference type="PROSITE" id="PS00028">
    <property type="entry name" value="ZINC_FINGER_C2H2_1"/>
    <property type="match status" value="6"/>
</dbReference>
<keyword evidence="6" id="KW-0805">Transcription regulation</keyword>
<dbReference type="FunFam" id="3.30.160.60:FF:000130">
    <property type="entry name" value="Spalt-like transcription factor 4"/>
    <property type="match status" value="1"/>
</dbReference>
<dbReference type="PANTHER" id="PTHR23233">
    <property type="entry name" value="SAL-LIKE PROTEIN"/>
    <property type="match status" value="1"/>
</dbReference>
<dbReference type="GO" id="GO:0000981">
    <property type="term" value="F:DNA-binding transcription factor activity, RNA polymerase II-specific"/>
    <property type="evidence" value="ECO:0007669"/>
    <property type="project" value="TreeGrafter"/>
</dbReference>
<dbReference type="InterPro" id="IPR036236">
    <property type="entry name" value="Znf_C2H2_sf"/>
</dbReference>
<feature type="domain" description="C2H2-type" evidence="12">
    <location>
        <begin position="904"/>
        <end position="931"/>
    </location>
</feature>
<feature type="compositionally biased region" description="Polar residues" evidence="11">
    <location>
        <begin position="982"/>
        <end position="1010"/>
    </location>
</feature>
<keyword evidence="7" id="KW-0804">Transcription</keyword>
<feature type="compositionally biased region" description="Polar residues" evidence="11">
    <location>
        <begin position="1149"/>
        <end position="1164"/>
    </location>
</feature>
<feature type="domain" description="C2H2-type" evidence="12">
    <location>
        <begin position="871"/>
        <end position="898"/>
    </location>
</feature>
<evidence type="ECO:0000256" key="10">
    <source>
        <dbReference type="PROSITE-ProRule" id="PRU00042"/>
    </source>
</evidence>
<accession>A0A3P8X1S7</accession>
<evidence type="ECO:0000256" key="11">
    <source>
        <dbReference type="SAM" id="MobiDB-lite"/>
    </source>
</evidence>
<feature type="domain" description="C2H2-type" evidence="12">
    <location>
        <begin position="843"/>
        <end position="870"/>
    </location>
</feature>
<dbReference type="InParanoid" id="A0A3P8X1S7"/>
<organism evidence="13 14">
    <name type="scientific">Cynoglossus semilaevis</name>
    <name type="common">Tongue sole</name>
    <dbReference type="NCBI Taxonomy" id="244447"/>
    <lineage>
        <taxon>Eukaryota</taxon>
        <taxon>Metazoa</taxon>
        <taxon>Chordata</taxon>
        <taxon>Craniata</taxon>
        <taxon>Vertebrata</taxon>
        <taxon>Euteleostomi</taxon>
        <taxon>Actinopterygii</taxon>
        <taxon>Neopterygii</taxon>
        <taxon>Teleostei</taxon>
        <taxon>Neoteleostei</taxon>
        <taxon>Acanthomorphata</taxon>
        <taxon>Carangaria</taxon>
        <taxon>Pleuronectiformes</taxon>
        <taxon>Pleuronectoidei</taxon>
        <taxon>Cynoglossidae</taxon>
        <taxon>Cynoglossinae</taxon>
        <taxon>Cynoglossus</taxon>
    </lineage>
</organism>
<evidence type="ECO:0000259" key="12">
    <source>
        <dbReference type="PROSITE" id="PS50157"/>
    </source>
</evidence>
<protein>
    <submittedName>
        <fullName evidence="13">Spalt-like transcription factor 2</fullName>
    </submittedName>
</protein>
<feature type="compositionally biased region" description="Low complexity" evidence="11">
    <location>
        <begin position="707"/>
        <end position="726"/>
    </location>
</feature>
<evidence type="ECO:0000256" key="9">
    <source>
        <dbReference type="ARBA" id="ARBA00038474"/>
    </source>
</evidence>
<dbReference type="SMART" id="SM00355">
    <property type="entry name" value="ZnF_C2H2"/>
    <property type="match status" value="6"/>
</dbReference>
<keyword evidence="14" id="KW-1185">Reference proteome</keyword>
<keyword evidence="3" id="KW-0677">Repeat</keyword>
<dbReference type="GO" id="GO:0008270">
    <property type="term" value="F:zinc ion binding"/>
    <property type="evidence" value="ECO:0007669"/>
    <property type="project" value="UniProtKB-KW"/>
</dbReference>
<feature type="compositionally biased region" description="Low complexity" evidence="11">
    <location>
        <begin position="147"/>
        <end position="163"/>
    </location>
</feature>
<feature type="region of interest" description="Disordered" evidence="11">
    <location>
        <begin position="1340"/>
        <end position="1387"/>
    </location>
</feature>
<reference evidence="13" key="3">
    <citation type="submission" date="2025-09" db="UniProtKB">
        <authorList>
            <consortium name="Ensembl"/>
        </authorList>
    </citation>
    <scope>IDENTIFICATION</scope>
</reference>
<feature type="region of interest" description="Disordered" evidence="11">
    <location>
        <begin position="134"/>
        <end position="196"/>
    </location>
</feature>
<feature type="compositionally biased region" description="Low complexity" evidence="11">
    <location>
        <begin position="1132"/>
        <end position="1145"/>
    </location>
</feature>
<feature type="region of interest" description="Disordered" evidence="11">
    <location>
        <begin position="1122"/>
        <end position="1211"/>
    </location>
</feature>
<dbReference type="SUPFAM" id="SSF57667">
    <property type="entry name" value="beta-beta-alpha zinc fingers"/>
    <property type="match status" value="3"/>
</dbReference>